<comment type="caution">
    <text evidence="4">The sequence shown here is derived from an EMBL/GenBank/DDBJ whole genome shotgun (WGS) entry which is preliminary data.</text>
</comment>
<keyword evidence="2" id="KW-0472">Membrane</keyword>
<evidence type="ECO:0000256" key="2">
    <source>
        <dbReference type="SAM" id="Phobius"/>
    </source>
</evidence>
<accession>A0ABR5Q078</accession>
<feature type="compositionally biased region" description="Low complexity" evidence="1">
    <location>
        <begin position="1289"/>
        <end position="1298"/>
    </location>
</feature>
<feature type="compositionally biased region" description="Low complexity" evidence="1">
    <location>
        <begin position="41"/>
        <end position="74"/>
    </location>
</feature>
<organism evidence="4 5">
    <name type="scientific">Lancefieldella rimae</name>
    <dbReference type="NCBI Taxonomy" id="1383"/>
    <lineage>
        <taxon>Bacteria</taxon>
        <taxon>Bacillati</taxon>
        <taxon>Actinomycetota</taxon>
        <taxon>Coriobacteriia</taxon>
        <taxon>Coriobacteriales</taxon>
        <taxon>Atopobiaceae</taxon>
        <taxon>Lancefieldella</taxon>
    </lineage>
</organism>
<feature type="transmembrane region" description="Helical" evidence="2">
    <location>
        <begin position="1328"/>
        <end position="1351"/>
    </location>
</feature>
<gene>
    <name evidence="4" type="ORF">IV60_GL000790</name>
</gene>
<proteinExistence type="predicted"/>
<evidence type="ECO:0000313" key="5">
    <source>
        <dbReference type="Proteomes" id="UP000051927"/>
    </source>
</evidence>
<dbReference type="Proteomes" id="UP000051927">
    <property type="component" value="Unassembled WGS sequence"/>
</dbReference>
<protein>
    <recommendedName>
        <fullName evidence="6">Repeat protein</fullName>
    </recommendedName>
</protein>
<keyword evidence="5" id="KW-1185">Reference proteome</keyword>
<keyword evidence="2" id="KW-1133">Transmembrane helix</keyword>
<evidence type="ECO:0000256" key="1">
    <source>
        <dbReference type="SAM" id="MobiDB-lite"/>
    </source>
</evidence>
<sequence>MKEDHKTSRLVLSGLLSLSLATTSFPAVALGEQTGVAETSAATAPAASSTTEGASAPSASASTEGGSATETSPSAGTESTGTQEAPTASETPTATSTTPADPAAPALTMLAVRSPLAATELYVNSATGADTNDGSSAAQAFKTIEKAVTAANASPSVTAIHVQGDFTLSSRQTLTNVTLNFSGDTNIKAVNGAGFDLKGTSKVNASGATVTFDAPNDGYTFRLYDSAEINDGHFVFKYGNNGFAFHMPAGSNGALKGSSRGALSMDITNGMFMNNSQGNIIENAKIDQRYTGSKWQLYEWNGFKLVNSDLSAIRLPFYFKSPFSMDNSTFTIDANGVKWQTGLAIPSDATPGEILITNNSKLTVKNANGHWRSKGITIGQSGVTFRVNNGSVVDASSDTNGGLNVNAGTAIFEDGGTFHGQDNSGAQAGAQAGAHLIFKGDSLFDTLAGEEQDNGLGQSTGGYVVMGGTHRVKYDDTYQSGKAIPTTDADHGNEKLMLFTLTDTSKTELTAKPLTGGDYTYKVKNASADGKKHVWMPFAKVSVTLNNNNATFADGTRADKNTVVMRGNKIDDATPEKSGYDDVTSGTFAAPTDPNGITFLGWFYKDSNNVEKPFSADAAIDADTTVYAKWDAHTIVYDNGNGVTYTQNIKATEASGALQSYDDVVTNKPEFKVPGKTFTGWTVTHEDGSVYDVAGKLFQANDSVTFGSQEKVLHAKANYTQDEYTVRFSANGGTFADASVFKQHPELFDISTDELGGEVATVKQKALYDQKLSALLDKTIREQLSPDGIATRMGFIPGDRLMWYDTPLFNTGGYNFKDHTSWFWTTPGADPAIQKDMTFYLKWTEDPTVQKVEATLDLPSDLYGPSQADSPNPFMVDADGYKTFSLTGLINMKSVQEKMQEIENLYPNDAAHPENIKLSGTQCTFKAELTLPDGVTVPENASASVEGLGDKFEVKETKVEGQKVTVTFALKGGDIHNYAELKAAVDSMGDANGDVKAIVDGFKLDPDKVSNGDELTAVGKVSGTFTSFAQNPAGTTKFFNFTWNGKQRDEGRSILSTDQAAIEQTIVARKAEHKDVKTDMLINGDTTSDHVYEAKKGDTLKFTAQLDATPIQDQMKAIEQKYNIDPSRYDQISIHDLGPQCTFTTTFTVPDAMAGYLTDNVADYKLTGTNAFDVTSAVLSDGGKTVTLTMTLKSGYTNYAELRKAIIDETQPKLELELPAYKVPESAATDTNYSVSGTVSGTFLAHVNLGNHRKDFAFTWSGVQDPAGKDSILADGDETIQTTYKVAADPTTPENPTNPDQPKPNKPSKPGKKPSKGKKSAVPYMGDVASIGGIAALATSGLAALSTAFAVKRRRHND</sequence>
<feature type="signal peptide" evidence="3">
    <location>
        <begin position="1"/>
        <end position="29"/>
    </location>
</feature>
<keyword evidence="2" id="KW-0812">Transmembrane</keyword>
<name>A0ABR5Q078_9ACTN</name>
<evidence type="ECO:0008006" key="6">
    <source>
        <dbReference type="Google" id="ProtNLM"/>
    </source>
</evidence>
<feature type="compositionally biased region" description="Low complexity" evidence="1">
    <location>
        <begin position="82"/>
        <end position="103"/>
    </location>
</feature>
<evidence type="ECO:0000313" key="4">
    <source>
        <dbReference type="EMBL" id="KRO02358.1"/>
    </source>
</evidence>
<feature type="chain" id="PRO_5047444573" description="Repeat protein" evidence="3">
    <location>
        <begin position="30"/>
        <end position="1358"/>
    </location>
</feature>
<feature type="region of interest" description="Disordered" evidence="1">
    <location>
        <begin position="41"/>
        <end position="103"/>
    </location>
</feature>
<keyword evidence="3" id="KW-0732">Signal</keyword>
<dbReference type="GeneID" id="84904585"/>
<dbReference type="RefSeq" id="WP_003149488.1">
    <property type="nucleotide sequence ID" value="NZ_JQCP01000002.1"/>
</dbReference>
<feature type="compositionally biased region" description="Basic residues" evidence="1">
    <location>
        <begin position="1309"/>
        <end position="1319"/>
    </location>
</feature>
<feature type="region of interest" description="Disordered" evidence="1">
    <location>
        <begin position="1285"/>
        <end position="1323"/>
    </location>
</feature>
<dbReference type="EMBL" id="JQCP01000002">
    <property type="protein sequence ID" value="KRO02358.1"/>
    <property type="molecule type" value="Genomic_DNA"/>
</dbReference>
<evidence type="ECO:0000256" key="3">
    <source>
        <dbReference type="SAM" id="SignalP"/>
    </source>
</evidence>
<reference evidence="4 5" key="1">
    <citation type="journal article" date="2015" name="Genome Announc.">
        <title>Expanding the biotechnology potential of lactobacilli through comparative genomics of 213 strains and associated genera.</title>
        <authorList>
            <person name="Sun Z."/>
            <person name="Harris H.M."/>
            <person name="McCann A."/>
            <person name="Guo C."/>
            <person name="Argimon S."/>
            <person name="Zhang W."/>
            <person name="Yang X."/>
            <person name="Jeffery I.B."/>
            <person name="Cooney J.C."/>
            <person name="Kagawa T.F."/>
            <person name="Liu W."/>
            <person name="Song Y."/>
            <person name="Salvetti E."/>
            <person name="Wrobel A."/>
            <person name="Rasinkangas P."/>
            <person name="Parkhill J."/>
            <person name="Rea M.C."/>
            <person name="O'Sullivan O."/>
            <person name="Ritari J."/>
            <person name="Douillard F.P."/>
            <person name="Paul Ross R."/>
            <person name="Yang R."/>
            <person name="Briner A.E."/>
            <person name="Felis G.E."/>
            <person name="de Vos W.M."/>
            <person name="Barrangou R."/>
            <person name="Klaenhammer T.R."/>
            <person name="Caufield P.W."/>
            <person name="Cui Y."/>
            <person name="Zhang H."/>
            <person name="O'Toole P.W."/>
        </authorList>
    </citation>
    <scope>NUCLEOTIDE SEQUENCE [LARGE SCALE GENOMIC DNA]</scope>
    <source>
        <strain evidence="4 5">DSM 7090</strain>
    </source>
</reference>